<accession>C6Y0E3</accession>
<proteinExistence type="predicted"/>
<dbReference type="Pfam" id="PF07940">
    <property type="entry name" value="Hepar_II_III_C"/>
    <property type="match status" value="1"/>
</dbReference>
<dbReference type="InterPro" id="IPR008929">
    <property type="entry name" value="Chondroitin_lyas"/>
</dbReference>
<dbReference type="PANTHER" id="PTHR38045:SF1">
    <property type="entry name" value="HEPARINASE II_III-LIKE PROTEIN"/>
    <property type="match status" value="1"/>
</dbReference>
<dbReference type="GO" id="GO:0030313">
    <property type="term" value="C:cell envelope"/>
    <property type="evidence" value="ECO:0007669"/>
    <property type="project" value="UniProtKB-SubCell"/>
</dbReference>
<dbReference type="Gene3D" id="2.70.98.70">
    <property type="match status" value="1"/>
</dbReference>
<feature type="domain" description="Heparinase II/III-like C-terminal" evidence="2">
    <location>
        <begin position="401"/>
        <end position="572"/>
    </location>
</feature>
<dbReference type="Proteomes" id="UP000000852">
    <property type="component" value="Chromosome"/>
</dbReference>
<dbReference type="STRING" id="485917.Phep_2654"/>
<evidence type="ECO:0000259" key="2">
    <source>
        <dbReference type="Pfam" id="PF07940"/>
    </source>
</evidence>
<protein>
    <recommendedName>
        <fullName evidence="2">Heparinase II/III-like C-terminal domain-containing protein</fullName>
    </recommendedName>
</protein>
<reference evidence="3 4" key="1">
    <citation type="journal article" date="2009" name="Stand. Genomic Sci.">
        <title>Complete genome sequence of Pedobacter heparinus type strain (HIM 762-3).</title>
        <authorList>
            <person name="Han C."/>
            <person name="Spring S."/>
            <person name="Lapidus A."/>
            <person name="Del Rio T.G."/>
            <person name="Tice H."/>
            <person name="Copeland A."/>
            <person name="Cheng J.F."/>
            <person name="Lucas S."/>
            <person name="Chen F."/>
            <person name="Nolan M."/>
            <person name="Bruce D."/>
            <person name="Goodwin L."/>
            <person name="Pitluck S."/>
            <person name="Ivanova N."/>
            <person name="Mavromatis K."/>
            <person name="Mikhailova N."/>
            <person name="Pati A."/>
            <person name="Chen A."/>
            <person name="Palaniappan K."/>
            <person name="Land M."/>
            <person name="Hauser L."/>
            <person name="Chang Y.J."/>
            <person name="Jeffries C.C."/>
            <person name="Saunders E."/>
            <person name="Chertkov O."/>
            <person name="Brettin T."/>
            <person name="Goker M."/>
            <person name="Rohde M."/>
            <person name="Bristow J."/>
            <person name="Eisen J.A."/>
            <person name="Markowitz V."/>
            <person name="Hugenholtz P."/>
            <person name="Kyrpides N.C."/>
            <person name="Klenk H.P."/>
            <person name="Detter J.C."/>
        </authorList>
    </citation>
    <scope>NUCLEOTIDE SEQUENCE [LARGE SCALE GENOMIC DNA]</scope>
    <source>
        <strain evidence="4">ATCC 13125 / DSM 2366 / CIP 104194 / JCM 7457 / NBRC 12017 / NCIMB 9290 / NRRL B-14731 / HIM 762-3</strain>
    </source>
</reference>
<evidence type="ECO:0000256" key="1">
    <source>
        <dbReference type="ARBA" id="ARBA00004196"/>
    </source>
</evidence>
<dbReference type="OrthoDB" id="175534at2"/>
<keyword evidence="4" id="KW-1185">Reference proteome</keyword>
<dbReference type="KEGG" id="phe:Phep_2654"/>
<dbReference type="InterPro" id="IPR012480">
    <property type="entry name" value="Hepar_II_III_C"/>
</dbReference>
<dbReference type="SUPFAM" id="SSF48230">
    <property type="entry name" value="Chondroitin AC/alginate lyase"/>
    <property type="match status" value="1"/>
</dbReference>
<dbReference type="EMBL" id="CP001681">
    <property type="protein sequence ID" value="ACU04855.1"/>
    <property type="molecule type" value="Genomic_DNA"/>
</dbReference>
<dbReference type="AlphaFoldDB" id="C6Y0E3"/>
<dbReference type="PANTHER" id="PTHR38045">
    <property type="entry name" value="CHROMOSOME 1, WHOLE GENOME SHOTGUN SEQUENCE"/>
    <property type="match status" value="1"/>
</dbReference>
<name>C6Y0E3_PEDHD</name>
<dbReference type="RefSeq" id="WP_015808466.1">
    <property type="nucleotide sequence ID" value="NC_013061.1"/>
</dbReference>
<dbReference type="HOGENOM" id="CLU_008982_0_0_10"/>
<sequence>MKVKDILKILFVSLALIYCVQVKAQNAGIIPSYNYSQITEHPRLLLVKGEENALKASIQRNPEFKIVDTYIRQVADQLLSEKPLVFKKDGKRLLAVSRKALTRLYYLSYSYRISKDIKYLNRAETELNAICDFESWNPSHFLDVGEMCMAVSLAYDWLYSDLKESTKKNVRKAILEKAFAPSYVKEDAWFLERNNNWNSVCNAGLVYGALAILEDEKEQSVAIIERALKSNVLPLQAYAPDGNYPEGPGYWNYGTSFQVMLFAALESAFGSDKGLSKAPGFMASAHYMAFSSGPSGNYFNYYDCGREITSCSSMFWFANKLNDPSLIFPEIALINNGVYTRADQSDIERILPNVLIFGRDLTLSKVKLPSKQIFTGHGITPVAIVRTNWESGAGKFLGIKGGSAADGHAHMDQGTFVYDVGRLRWAMDFGMQSYITMESKGVDLWNMAQNSQRWDIFRYNNLNHNTLSINNQRHNVSGRAEIIEAFENKNELGAKLDLKSVLNFNDELKTATRKASIIDDSYLKIEDFVETNAKPVDLRWNMVTPALAQIVDKNTIKLSQQGKTMFLKFNADVPFKLVIRPSENPSQYKCEFGDYKYGDYNQQNKGTVMLGFDSKIPANKAARFTVTLVEGKPDMLLKKNTIILDAPDPNTASYGSNVFYDVSPIGVSSTGELYPIETPDWNIYGHVDVKNLFDKVFKFRIDAKRITAAGIVNTGIDRSLNGQLGVRGGESTGIDKNEGYLLSLDLRDLATSVTIELTKIGFTYLDASESCTLVNRQNPGKMMVFTGNDSKKIEEVKITSVHKRQFVDVSSLGISFKGGSDNPEFLSFFNTGDKGNFRVSGFEFIVK</sequence>
<evidence type="ECO:0000313" key="3">
    <source>
        <dbReference type="EMBL" id="ACU04855.1"/>
    </source>
</evidence>
<evidence type="ECO:0000313" key="4">
    <source>
        <dbReference type="Proteomes" id="UP000000852"/>
    </source>
</evidence>
<dbReference type="GO" id="GO:0016829">
    <property type="term" value="F:lyase activity"/>
    <property type="evidence" value="ECO:0007669"/>
    <property type="project" value="InterPro"/>
</dbReference>
<comment type="subcellular location">
    <subcellularLocation>
        <location evidence="1">Cell envelope</location>
    </subcellularLocation>
</comment>
<organism evidence="3 4">
    <name type="scientific">Pedobacter heparinus (strain ATCC 13125 / DSM 2366 / CIP 104194 / JCM 7457 / NBRC 12017 / NCIMB 9290 / NRRL B-14731 / HIM 762-3)</name>
    <dbReference type="NCBI Taxonomy" id="485917"/>
    <lineage>
        <taxon>Bacteria</taxon>
        <taxon>Pseudomonadati</taxon>
        <taxon>Bacteroidota</taxon>
        <taxon>Sphingobacteriia</taxon>
        <taxon>Sphingobacteriales</taxon>
        <taxon>Sphingobacteriaceae</taxon>
        <taxon>Pedobacter</taxon>
    </lineage>
</organism>
<gene>
    <name evidence="3" type="ordered locus">Phep_2654</name>
</gene>
<dbReference type="Gene3D" id="1.50.10.100">
    <property type="entry name" value="Chondroitin AC/alginate lyase"/>
    <property type="match status" value="1"/>
</dbReference>
<dbReference type="eggNOG" id="COG4225">
    <property type="taxonomic scope" value="Bacteria"/>
</dbReference>